<feature type="domain" description="ERCC1-like central" evidence="9">
    <location>
        <begin position="118"/>
        <end position="230"/>
    </location>
</feature>
<feature type="compositionally biased region" description="Low complexity" evidence="8">
    <location>
        <begin position="73"/>
        <end position="93"/>
    </location>
</feature>
<dbReference type="InterPro" id="IPR010994">
    <property type="entry name" value="RuvA_2-like"/>
</dbReference>
<gene>
    <name evidence="10" type="ORF">Cgig2_032046</name>
</gene>
<comment type="subcellular location">
    <subcellularLocation>
        <location evidence="1">Nucleus</location>
    </subcellularLocation>
</comment>
<dbReference type="GO" id="GO:0003684">
    <property type="term" value="F:damaged DNA binding"/>
    <property type="evidence" value="ECO:0007669"/>
    <property type="project" value="InterPro"/>
</dbReference>
<dbReference type="GO" id="GO:0006302">
    <property type="term" value="P:double-strand break repair"/>
    <property type="evidence" value="ECO:0007669"/>
    <property type="project" value="UniProtKB-ARBA"/>
</dbReference>
<evidence type="ECO:0000313" key="10">
    <source>
        <dbReference type="EMBL" id="KAJ8436818.1"/>
    </source>
</evidence>
<evidence type="ECO:0000256" key="1">
    <source>
        <dbReference type="ARBA" id="ARBA00004123"/>
    </source>
</evidence>
<evidence type="ECO:0000313" key="11">
    <source>
        <dbReference type="Proteomes" id="UP001153076"/>
    </source>
</evidence>
<feature type="compositionally biased region" description="Basic and acidic residues" evidence="8">
    <location>
        <begin position="360"/>
        <end position="379"/>
    </location>
</feature>
<keyword evidence="5" id="KW-0234">DNA repair</keyword>
<dbReference type="FunFam" id="3.40.50.10130:FF:000001">
    <property type="entry name" value="DNA excision repair protein ERCC-1"/>
    <property type="match status" value="1"/>
</dbReference>
<dbReference type="AlphaFoldDB" id="A0A9Q1K5K6"/>
<keyword evidence="11" id="KW-1185">Reference proteome</keyword>
<sequence>MEGETPASSSSSKLGQNQTQKNSMVIEIPSYQEVLENNQSKSKPPSLFTPSETFSQAFASIKKSEFYIPPPTLSSTHSSNATSSLSSAAPSSSREAGGSFSTVPPSSSRTAVQRSNAILVSHRQKGNPLLKHIRNVRWNFADVIPDYVLGQNSCALYLSLRYHLLHPDYLYYRIRELQKNFRLRVVLCHVDVEDVVKPLLEVTRTALLHDCTLLCGWSLEECGRYLETIKVYENKPADIIQGHMDADYLSRLNHALTAIRHVNKTDVVTLGSTFGSLSGIMDASMEDLARCPGIGERKMLVEVLPCFSNMSPTFTPESKVKRLYDTFHEPFKRVMPSRAPVPEAPTQSDPSTSSLATKAPTDEKERQDTSKRPKKEPEVTIKSALSEAFAKYSDKRGKKSSQSGQGSSECSNVQPELEPDIQT</sequence>
<dbReference type="Gene3D" id="3.40.50.10130">
    <property type="match status" value="1"/>
</dbReference>
<accession>A0A9Q1K5K6</accession>
<comment type="caution">
    <text evidence="10">The sequence shown here is derived from an EMBL/GenBank/DDBJ whole genome shotgun (WGS) entry which is preliminary data.</text>
</comment>
<comment type="similarity">
    <text evidence="2">Belongs to the ERCC1/RAD10/SWI10 family.</text>
</comment>
<dbReference type="EMBL" id="JAKOGI010000328">
    <property type="protein sequence ID" value="KAJ8436818.1"/>
    <property type="molecule type" value="Genomic_DNA"/>
</dbReference>
<dbReference type="OrthoDB" id="10262814at2759"/>
<protein>
    <recommendedName>
        <fullName evidence="7">DNA excision repair protein ERCC-1</fullName>
    </recommendedName>
</protein>
<dbReference type="GO" id="GO:0070914">
    <property type="term" value="P:UV-damage excision repair"/>
    <property type="evidence" value="ECO:0007669"/>
    <property type="project" value="TreeGrafter"/>
</dbReference>
<dbReference type="PANTHER" id="PTHR12749:SF0">
    <property type="entry name" value="DNA EXCISION REPAIR PROTEIN ERCC-1"/>
    <property type="match status" value="1"/>
</dbReference>
<dbReference type="Pfam" id="PF03834">
    <property type="entry name" value="Rad10"/>
    <property type="match status" value="1"/>
</dbReference>
<evidence type="ECO:0000256" key="4">
    <source>
        <dbReference type="ARBA" id="ARBA00023125"/>
    </source>
</evidence>
<evidence type="ECO:0000256" key="3">
    <source>
        <dbReference type="ARBA" id="ARBA00022763"/>
    </source>
</evidence>
<evidence type="ECO:0000256" key="5">
    <source>
        <dbReference type="ARBA" id="ARBA00023204"/>
    </source>
</evidence>
<dbReference type="GO" id="GO:0006289">
    <property type="term" value="P:nucleotide-excision repair"/>
    <property type="evidence" value="ECO:0007669"/>
    <property type="project" value="UniProtKB-ARBA"/>
</dbReference>
<evidence type="ECO:0000256" key="2">
    <source>
        <dbReference type="ARBA" id="ARBA00008283"/>
    </source>
</evidence>
<proteinExistence type="inferred from homology"/>
<evidence type="ECO:0000259" key="9">
    <source>
        <dbReference type="Pfam" id="PF03834"/>
    </source>
</evidence>
<dbReference type="FunFam" id="1.10.150.20:FF:000017">
    <property type="entry name" value="DNA excision repair protein ERCC-1"/>
    <property type="match status" value="1"/>
</dbReference>
<feature type="region of interest" description="Disordered" evidence="8">
    <location>
        <begin position="334"/>
        <end position="423"/>
    </location>
</feature>
<dbReference type="GO" id="GO:0000110">
    <property type="term" value="C:nucleotide-excision repair factor 1 complex"/>
    <property type="evidence" value="ECO:0007669"/>
    <property type="project" value="TreeGrafter"/>
</dbReference>
<dbReference type="InterPro" id="IPR047260">
    <property type="entry name" value="ERCC1-like_central_dom"/>
</dbReference>
<dbReference type="GO" id="GO:0006312">
    <property type="term" value="P:mitotic recombination"/>
    <property type="evidence" value="ECO:0007669"/>
    <property type="project" value="TreeGrafter"/>
</dbReference>
<dbReference type="InterPro" id="IPR011335">
    <property type="entry name" value="Restrct_endonuc-II-like"/>
</dbReference>
<evidence type="ECO:0000256" key="7">
    <source>
        <dbReference type="ARBA" id="ARBA00071993"/>
    </source>
</evidence>
<dbReference type="InterPro" id="IPR004579">
    <property type="entry name" value="ERCC1/RAD10/SWI10"/>
</dbReference>
<evidence type="ECO:0000256" key="6">
    <source>
        <dbReference type="ARBA" id="ARBA00023242"/>
    </source>
</evidence>
<dbReference type="Proteomes" id="UP001153076">
    <property type="component" value="Unassembled WGS sequence"/>
</dbReference>
<name>A0A9Q1K5K6_9CARY</name>
<feature type="compositionally biased region" description="Polar residues" evidence="8">
    <location>
        <begin position="1"/>
        <end position="23"/>
    </location>
</feature>
<keyword evidence="6" id="KW-0539">Nucleus</keyword>
<dbReference type="SUPFAM" id="SSF47781">
    <property type="entry name" value="RuvA domain 2-like"/>
    <property type="match status" value="1"/>
</dbReference>
<feature type="compositionally biased region" description="Polar residues" evidence="8">
    <location>
        <begin position="99"/>
        <end position="109"/>
    </location>
</feature>
<dbReference type="NCBIfam" id="TIGR00597">
    <property type="entry name" value="rad10"/>
    <property type="match status" value="1"/>
</dbReference>
<keyword evidence="3" id="KW-0227">DNA damage</keyword>
<organism evidence="10 11">
    <name type="scientific">Carnegiea gigantea</name>
    <dbReference type="NCBI Taxonomy" id="171969"/>
    <lineage>
        <taxon>Eukaryota</taxon>
        <taxon>Viridiplantae</taxon>
        <taxon>Streptophyta</taxon>
        <taxon>Embryophyta</taxon>
        <taxon>Tracheophyta</taxon>
        <taxon>Spermatophyta</taxon>
        <taxon>Magnoliopsida</taxon>
        <taxon>eudicotyledons</taxon>
        <taxon>Gunneridae</taxon>
        <taxon>Pentapetalae</taxon>
        <taxon>Caryophyllales</taxon>
        <taxon>Cactineae</taxon>
        <taxon>Cactaceae</taxon>
        <taxon>Cactoideae</taxon>
        <taxon>Echinocereeae</taxon>
        <taxon>Carnegiea</taxon>
    </lineage>
</organism>
<dbReference type="Gene3D" id="1.10.150.20">
    <property type="entry name" value="5' to 3' exonuclease, C-terminal subdomain"/>
    <property type="match status" value="1"/>
</dbReference>
<feature type="region of interest" description="Disordered" evidence="8">
    <location>
        <begin position="72"/>
        <end position="109"/>
    </location>
</feature>
<feature type="compositionally biased region" description="Polar residues" evidence="8">
    <location>
        <begin position="345"/>
        <end position="356"/>
    </location>
</feature>
<dbReference type="GO" id="GO:0070522">
    <property type="term" value="C:ERCC4-ERCC1 complex"/>
    <property type="evidence" value="ECO:0007669"/>
    <property type="project" value="TreeGrafter"/>
</dbReference>
<feature type="region of interest" description="Disordered" evidence="8">
    <location>
        <begin position="1"/>
        <end position="30"/>
    </location>
</feature>
<dbReference type="PANTHER" id="PTHR12749">
    <property type="entry name" value="EXCISION REPAIR CROSS-COMPLEMENTING 1 ERCC1"/>
    <property type="match status" value="1"/>
</dbReference>
<keyword evidence="4" id="KW-0238">DNA-binding</keyword>
<dbReference type="SUPFAM" id="SSF52980">
    <property type="entry name" value="Restriction endonuclease-like"/>
    <property type="match status" value="1"/>
</dbReference>
<dbReference type="GO" id="GO:0003697">
    <property type="term" value="F:single-stranded DNA binding"/>
    <property type="evidence" value="ECO:0007669"/>
    <property type="project" value="TreeGrafter"/>
</dbReference>
<dbReference type="CDD" id="cd22325">
    <property type="entry name" value="ERCC1_C-like"/>
    <property type="match status" value="1"/>
</dbReference>
<reference evidence="10" key="1">
    <citation type="submission" date="2022-04" db="EMBL/GenBank/DDBJ databases">
        <title>Carnegiea gigantea Genome sequencing and assembly v2.</title>
        <authorList>
            <person name="Copetti D."/>
            <person name="Sanderson M.J."/>
            <person name="Burquez A."/>
            <person name="Wojciechowski M.F."/>
        </authorList>
    </citation>
    <scope>NUCLEOTIDE SEQUENCE</scope>
    <source>
        <strain evidence="10">SGP5-SGP5p</strain>
        <tissue evidence="10">Aerial part</tissue>
    </source>
</reference>
<evidence type="ECO:0000256" key="8">
    <source>
        <dbReference type="SAM" id="MobiDB-lite"/>
    </source>
</evidence>